<comment type="caution">
    <text evidence="2">The sequence shown here is derived from an EMBL/GenBank/DDBJ whole genome shotgun (WGS) entry which is preliminary data.</text>
</comment>
<dbReference type="InterPro" id="IPR013078">
    <property type="entry name" value="His_Pase_superF_clade-1"/>
</dbReference>
<accession>A0A7W7WD93</accession>
<name>A0A7W7WD93_9ACTN</name>
<sequence length="198" mass="20548">MSTPSGVTRLTLICHASTSATVRAAFPGDEPLDGRGLRQAGRLAGRFGRGRAVCAPESRCAQTAAALGLRADPDPLLADCDYGRWSGRTPAEVEAAEPAALTAWLTDPAAAPHGGEPITGLLGRVAGWLSGRPPGRTVAITHPPVIRAAIVHTLGAPALAFWRVDVAPLARVTLTGRGGRWRLSHTPHDDIQGDPEGA</sequence>
<organism evidence="2 3">
    <name type="scientific">Streptosporangium album</name>
    <dbReference type="NCBI Taxonomy" id="47479"/>
    <lineage>
        <taxon>Bacteria</taxon>
        <taxon>Bacillati</taxon>
        <taxon>Actinomycetota</taxon>
        <taxon>Actinomycetes</taxon>
        <taxon>Streptosporangiales</taxon>
        <taxon>Streptosporangiaceae</taxon>
        <taxon>Streptosporangium</taxon>
    </lineage>
</organism>
<gene>
    <name evidence="2" type="ORF">FHR32_006475</name>
</gene>
<dbReference type="SMART" id="SM00855">
    <property type="entry name" value="PGAM"/>
    <property type="match status" value="1"/>
</dbReference>
<dbReference type="SUPFAM" id="SSF53254">
    <property type="entry name" value="Phosphoglycerate mutase-like"/>
    <property type="match status" value="1"/>
</dbReference>
<keyword evidence="3" id="KW-1185">Reference proteome</keyword>
<dbReference type="Pfam" id="PF00300">
    <property type="entry name" value="His_Phos_1"/>
    <property type="match status" value="1"/>
</dbReference>
<feature type="region of interest" description="Disordered" evidence="1">
    <location>
        <begin position="179"/>
        <end position="198"/>
    </location>
</feature>
<dbReference type="EMBL" id="JACHJU010000003">
    <property type="protein sequence ID" value="MBB4942089.1"/>
    <property type="molecule type" value="Genomic_DNA"/>
</dbReference>
<evidence type="ECO:0000256" key="1">
    <source>
        <dbReference type="SAM" id="MobiDB-lite"/>
    </source>
</evidence>
<dbReference type="Proteomes" id="UP000534286">
    <property type="component" value="Unassembled WGS sequence"/>
</dbReference>
<dbReference type="CDD" id="cd07040">
    <property type="entry name" value="HP"/>
    <property type="match status" value="1"/>
</dbReference>
<dbReference type="InterPro" id="IPR029033">
    <property type="entry name" value="His_PPase_superfam"/>
</dbReference>
<reference evidence="2 3" key="1">
    <citation type="submission" date="2020-08" db="EMBL/GenBank/DDBJ databases">
        <title>Sequencing the genomes of 1000 actinobacteria strains.</title>
        <authorList>
            <person name="Klenk H.-P."/>
        </authorList>
    </citation>
    <scope>NUCLEOTIDE SEQUENCE [LARGE SCALE GENOMIC DNA]</scope>
    <source>
        <strain evidence="2 3">DSM 43023</strain>
    </source>
</reference>
<evidence type="ECO:0000313" key="2">
    <source>
        <dbReference type="EMBL" id="MBB4942089.1"/>
    </source>
</evidence>
<proteinExistence type="predicted"/>
<evidence type="ECO:0000313" key="3">
    <source>
        <dbReference type="Proteomes" id="UP000534286"/>
    </source>
</evidence>
<dbReference type="RefSeq" id="WP_184758113.1">
    <property type="nucleotide sequence ID" value="NZ_BAABEK010000003.1"/>
</dbReference>
<dbReference type="AlphaFoldDB" id="A0A7W7WD93"/>
<protein>
    <submittedName>
        <fullName evidence="2">Broad specificity phosphatase PhoE</fullName>
    </submittedName>
</protein>
<dbReference type="Gene3D" id="3.40.50.1240">
    <property type="entry name" value="Phosphoglycerate mutase-like"/>
    <property type="match status" value="1"/>
</dbReference>